<keyword evidence="3" id="KW-0133">Cell shape</keyword>
<dbReference type="GO" id="GO:0008360">
    <property type="term" value="P:regulation of cell shape"/>
    <property type="evidence" value="ECO:0007669"/>
    <property type="project" value="UniProtKB-KW"/>
</dbReference>
<keyword evidence="8" id="KW-1185">Reference proteome</keyword>
<dbReference type="RefSeq" id="WP_092361274.1">
    <property type="nucleotide sequence ID" value="NZ_DAINWJ010000040.1"/>
</dbReference>
<feature type="transmembrane region" description="Helical" evidence="6">
    <location>
        <begin position="223"/>
        <end position="253"/>
    </location>
</feature>
<evidence type="ECO:0000313" key="7">
    <source>
        <dbReference type="EMBL" id="SET29163.1"/>
    </source>
</evidence>
<feature type="transmembrane region" description="Helical" evidence="6">
    <location>
        <begin position="376"/>
        <end position="397"/>
    </location>
</feature>
<evidence type="ECO:0000256" key="3">
    <source>
        <dbReference type="ARBA" id="ARBA00022960"/>
    </source>
</evidence>
<feature type="transmembrane region" description="Helical" evidence="6">
    <location>
        <begin position="100"/>
        <end position="120"/>
    </location>
</feature>
<dbReference type="GO" id="GO:0015648">
    <property type="term" value="F:lipid-linked peptidoglycan transporter activity"/>
    <property type="evidence" value="ECO:0007669"/>
    <property type="project" value="TreeGrafter"/>
</dbReference>
<evidence type="ECO:0000256" key="6">
    <source>
        <dbReference type="SAM" id="Phobius"/>
    </source>
</evidence>
<organism evidence="7 8">
    <name type="scientific">Enterocloster lavalensis</name>
    <dbReference type="NCBI Taxonomy" id="460384"/>
    <lineage>
        <taxon>Bacteria</taxon>
        <taxon>Bacillati</taxon>
        <taxon>Bacillota</taxon>
        <taxon>Clostridia</taxon>
        <taxon>Lachnospirales</taxon>
        <taxon>Lachnospiraceae</taxon>
        <taxon>Enterocloster</taxon>
    </lineage>
</organism>
<evidence type="ECO:0000313" key="8">
    <source>
        <dbReference type="Proteomes" id="UP000198508"/>
    </source>
</evidence>
<dbReference type="PANTHER" id="PTHR30474">
    <property type="entry name" value="CELL CYCLE PROTEIN"/>
    <property type="match status" value="1"/>
</dbReference>
<name>A0A1I0DA79_9FIRM</name>
<feature type="transmembrane region" description="Helical" evidence="6">
    <location>
        <begin position="69"/>
        <end position="88"/>
    </location>
</feature>
<dbReference type="InterPro" id="IPR001182">
    <property type="entry name" value="FtsW/RodA"/>
</dbReference>
<feature type="transmembrane region" description="Helical" evidence="6">
    <location>
        <begin position="259"/>
        <end position="278"/>
    </location>
</feature>
<dbReference type="GO" id="GO:0005886">
    <property type="term" value="C:plasma membrane"/>
    <property type="evidence" value="ECO:0007669"/>
    <property type="project" value="TreeGrafter"/>
</dbReference>
<dbReference type="GO" id="GO:0051301">
    <property type="term" value="P:cell division"/>
    <property type="evidence" value="ECO:0007669"/>
    <property type="project" value="UniProtKB-KW"/>
</dbReference>
<accession>A0A1I0DA79</accession>
<comment type="subcellular location">
    <subcellularLocation>
        <location evidence="1">Membrane</location>
        <topology evidence="1">Multi-pass membrane protein</topology>
    </subcellularLocation>
</comment>
<dbReference type="Pfam" id="PF01098">
    <property type="entry name" value="FTSW_RODA_SPOVE"/>
    <property type="match status" value="1"/>
</dbReference>
<keyword evidence="7" id="KW-0132">Cell division</keyword>
<feature type="transmembrane region" description="Helical" evidence="6">
    <location>
        <begin position="343"/>
        <end position="364"/>
    </location>
</feature>
<feature type="transmembrane region" description="Helical" evidence="6">
    <location>
        <begin position="299"/>
        <end position="323"/>
    </location>
</feature>
<feature type="transmembrane region" description="Helical" evidence="6">
    <location>
        <begin position="46"/>
        <end position="63"/>
    </location>
</feature>
<proteinExistence type="predicted"/>
<feature type="transmembrane region" description="Helical" evidence="6">
    <location>
        <begin position="155"/>
        <end position="173"/>
    </location>
</feature>
<dbReference type="STRING" id="460384.SAMN05216313_10478"/>
<gene>
    <name evidence="7" type="ORF">SAMN05216313_10478</name>
</gene>
<evidence type="ECO:0000256" key="4">
    <source>
        <dbReference type="ARBA" id="ARBA00022989"/>
    </source>
</evidence>
<feature type="transmembrane region" description="Helical" evidence="6">
    <location>
        <begin position="12"/>
        <end position="34"/>
    </location>
</feature>
<evidence type="ECO:0000256" key="1">
    <source>
        <dbReference type="ARBA" id="ARBA00004141"/>
    </source>
</evidence>
<keyword evidence="4 6" id="KW-1133">Transmembrane helix</keyword>
<keyword evidence="2 6" id="KW-0812">Transmembrane</keyword>
<evidence type="ECO:0000256" key="2">
    <source>
        <dbReference type="ARBA" id="ARBA00022692"/>
    </source>
</evidence>
<feature type="transmembrane region" description="Helical" evidence="6">
    <location>
        <begin position="409"/>
        <end position="433"/>
    </location>
</feature>
<dbReference type="GO" id="GO:0032153">
    <property type="term" value="C:cell division site"/>
    <property type="evidence" value="ECO:0007669"/>
    <property type="project" value="TreeGrafter"/>
</dbReference>
<sequence>MVNLIVETSKYLMIFLMAVYTYANFRFFSFADLHRKQKVCGRQNRCMFLIHFLAYLVLTLKAGDELLKMQLWAFYAAQVVFFLCYIYLYRLIYRNVSRLLVNNTCMLLCVGFIMLTRLSLDKAVKQFAIVVISAAVTWLIPWVMERVWQLCKLQWVYAAAGLSVLLLVCVAGNESFGAQLSLTVGGISIQPSEFVKITFVFFVAAMFYQSLEFKTILVTTAVAALHVVIMVASKDLGGALIFFITYVAMLFIATGRWSYLLAGAGCGAGAAVLAYQLFDHVRRRVFAWSNPWADIDNTGYQITQSLFAIGTGGWFGMGLSQGLPKKIPVVEKDFIFAAISEEMGAIFAICVLLICLGCFLQFMMIATRMQAVFYKLIALGLGLEYIIQVFLTVGGVTKFIPSTGVTLPFVSYGGSSILGTFILFGIIQGLYILKRNDEEEMEMEEEA</sequence>
<dbReference type="AlphaFoldDB" id="A0A1I0DA79"/>
<feature type="transmembrane region" description="Helical" evidence="6">
    <location>
        <begin position="126"/>
        <end position="143"/>
    </location>
</feature>
<dbReference type="PANTHER" id="PTHR30474:SF3">
    <property type="entry name" value="PEPTIDOGLYCAN GLYCOSYLTRANSFERASE RODA"/>
    <property type="match status" value="1"/>
</dbReference>
<feature type="transmembrane region" description="Helical" evidence="6">
    <location>
        <begin position="193"/>
        <end position="211"/>
    </location>
</feature>
<dbReference type="EMBL" id="FOIM01000004">
    <property type="protein sequence ID" value="SET29163.1"/>
    <property type="molecule type" value="Genomic_DNA"/>
</dbReference>
<dbReference type="Proteomes" id="UP000198508">
    <property type="component" value="Unassembled WGS sequence"/>
</dbReference>
<evidence type="ECO:0000256" key="5">
    <source>
        <dbReference type="ARBA" id="ARBA00023136"/>
    </source>
</evidence>
<reference evidence="8" key="1">
    <citation type="submission" date="2016-10" db="EMBL/GenBank/DDBJ databases">
        <authorList>
            <person name="Varghese N."/>
            <person name="Submissions S."/>
        </authorList>
    </citation>
    <scope>NUCLEOTIDE SEQUENCE [LARGE SCALE GENOMIC DNA]</scope>
    <source>
        <strain evidence="8">NLAE-zl-G277</strain>
    </source>
</reference>
<protein>
    <submittedName>
        <fullName evidence="7">Cell division protein FtsW, lipid II flippase</fullName>
    </submittedName>
</protein>
<keyword evidence="7" id="KW-0131">Cell cycle</keyword>
<keyword evidence="5 6" id="KW-0472">Membrane</keyword>